<sequence>MYNLKSLTKLNLGKFFRLTSVSKAFMQFPFALENLEVRECNDLETLWPSDRVAQSLVNLRGLSIDRCPKLLTLRDIDALPVLRDLHIWQCESLEFVPNSISCLVKLEIMNYSSLKTMMKLQDCNTSLKFLLVGKRVNFNLTNLLGSVHNYTSLQQLYIFACDDLESFPPGGLPTPNLKILHIDDCQQLKSLPDRMELISSLEELSVSRCPLVVEPFPQRKFPPNMTVLSFYNCGNLKPLGEWGLHKITSLENIKLRCCYQELVSFSDDDNDNDNNHLLPPSIRALYLSDLPNLKSLSKGFQNLTSLRHLSIDRCQKLGALPMEDQLDRLWSLRIYECPLLKKRCLKNKGDYWPIIADIPDIQIDYISVHDPDQCS</sequence>
<evidence type="ECO:0000256" key="1">
    <source>
        <dbReference type="ARBA" id="ARBA00022821"/>
    </source>
</evidence>
<dbReference type="Gramene" id="OE9A074356T1">
    <property type="protein sequence ID" value="OE9A074356C1"/>
    <property type="gene ID" value="OE9A074356"/>
</dbReference>
<dbReference type="AlphaFoldDB" id="A0A8S0VIZ3"/>
<name>A0A8S0VIZ3_OLEEU</name>
<comment type="caution">
    <text evidence="3">The sequence shown here is derived from an EMBL/GenBank/DDBJ whole genome shotgun (WGS) entry which is preliminary data.</text>
</comment>
<dbReference type="PANTHER" id="PTHR36766">
    <property type="entry name" value="PLANT BROAD-SPECTRUM MILDEW RESISTANCE PROTEIN RPW8"/>
    <property type="match status" value="1"/>
</dbReference>
<dbReference type="SUPFAM" id="SSF52058">
    <property type="entry name" value="L domain-like"/>
    <property type="match status" value="1"/>
</dbReference>
<dbReference type="Pfam" id="PF23247">
    <property type="entry name" value="LRR_RPS2"/>
    <property type="match status" value="1"/>
</dbReference>
<feature type="domain" description="Disease resistance protein At4g27190-like leucine-rich repeats" evidence="2">
    <location>
        <begin position="223"/>
        <end position="337"/>
    </location>
</feature>
<gene>
    <name evidence="3" type="ORF">OLEA9_A074356</name>
</gene>
<evidence type="ECO:0000313" key="4">
    <source>
        <dbReference type="Proteomes" id="UP000594638"/>
    </source>
</evidence>
<evidence type="ECO:0000259" key="2">
    <source>
        <dbReference type="Pfam" id="PF23247"/>
    </source>
</evidence>
<dbReference type="PANTHER" id="PTHR36766:SF45">
    <property type="entry name" value="NB-ARC DOMAIN-CONTAINING PROTEIN"/>
    <property type="match status" value="1"/>
</dbReference>
<organism evidence="3 4">
    <name type="scientific">Olea europaea subsp. europaea</name>
    <dbReference type="NCBI Taxonomy" id="158383"/>
    <lineage>
        <taxon>Eukaryota</taxon>
        <taxon>Viridiplantae</taxon>
        <taxon>Streptophyta</taxon>
        <taxon>Embryophyta</taxon>
        <taxon>Tracheophyta</taxon>
        <taxon>Spermatophyta</taxon>
        <taxon>Magnoliopsida</taxon>
        <taxon>eudicotyledons</taxon>
        <taxon>Gunneridae</taxon>
        <taxon>Pentapetalae</taxon>
        <taxon>asterids</taxon>
        <taxon>lamiids</taxon>
        <taxon>Lamiales</taxon>
        <taxon>Oleaceae</taxon>
        <taxon>Oleeae</taxon>
        <taxon>Olea</taxon>
    </lineage>
</organism>
<reference evidence="3 4" key="1">
    <citation type="submission" date="2019-12" db="EMBL/GenBank/DDBJ databases">
        <authorList>
            <person name="Alioto T."/>
            <person name="Alioto T."/>
            <person name="Gomez Garrido J."/>
        </authorList>
    </citation>
    <scope>NUCLEOTIDE SEQUENCE [LARGE SCALE GENOMIC DNA]</scope>
</reference>
<dbReference type="Proteomes" id="UP000594638">
    <property type="component" value="Unassembled WGS sequence"/>
</dbReference>
<dbReference type="Gene3D" id="3.80.10.10">
    <property type="entry name" value="Ribonuclease Inhibitor"/>
    <property type="match status" value="3"/>
</dbReference>
<keyword evidence="1" id="KW-0611">Plant defense</keyword>
<keyword evidence="4" id="KW-1185">Reference proteome</keyword>
<evidence type="ECO:0000313" key="3">
    <source>
        <dbReference type="EMBL" id="CAA3029693.1"/>
    </source>
</evidence>
<dbReference type="OrthoDB" id="913790at2759"/>
<dbReference type="InterPro" id="IPR032675">
    <property type="entry name" value="LRR_dom_sf"/>
</dbReference>
<protein>
    <recommendedName>
        <fullName evidence="2">Disease resistance protein At4g27190-like leucine-rich repeats domain-containing protein</fullName>
    </recommendedName>
</protein>
<proteinExistence type="predicted"/>
<dbReference type="InterPro" id="IPR057135">
    <property type="entry name" value="At4g27190-like_LRR"/>
</dbReference>
<accession>A0A8S0VIZ3</accession>
<dbReference type="EMBL" id="CACTIH010009326">
    <property type="protein sequence ID" value="CAA3029693.1"/>
    <property type="molecule type" value="Genomic_DNA"/>
</dbReference>
<dbReference type="GO" id="GO:0006952">
    <property type="term" value="P:defense response"/>
    <property type="evidence" value="ECO:0007669"/>
    <property type="project" value="UniProtKB-KW"/>
</dbReference>